<proteinExistence type="predicted"/>
<organism evidence="2 3">
    <name type="scientific">Porcincola intestinalis</name>
    <dbReference type="NCBI Taxonomy" id="2606632"/>
    <lineage>
        <taxon>Bacteria</taxon>
        <taxon>Bacillati</taxon>
        <taxon>Bacillota</taxon>
        <taxon>Clostridia</taxon>
        <taxon>Lachnospirales</taxon>
        <taxon>Lachnospiraceae</taxon>
        <taxon>Porcincola</taxon>
    </lineage>
</organism>
<evidence type="ECO:0000313" key="3">
    <source>
        <dbReference type="Proteomes" id="UP000481852"/>
    </source>
</evidence>
<feature type="region of interest" description="Disordered" evidence="1">
    <location>
        <begin position="47"/>
        <end position="116"/>
    </location>
</feature>
<reference evidence="2 3" key="1">
    <citation type="submission" date="2019-08" db="EMBL/GenBank/DDBJ databases">
        <title>In-depth cultivation of the pig gut microbiome towards novel bacterial diversity and tailored functional studies.</title>
        <authorList>
            <person name="Wylensek D."/>
            <person name="Hitch T.C.A."/>
            <person name="Clavel T."/>
        </authorList>
    </citation>
    <scope>NUCLEOTIDE SEQUENCE [LARGE SCALE GENOMIC DNA]</scope>
    <source>
        <strain evidence="2 3">Oil+RF-744-WCA-WT-11</strain>
    </source>
</reference>
<accession>A0A6L5X0E8</accession>
<evidence type="ECO:0000256" key="1">
    <source>
        <dbReference type="SAM" id="MobiDB-lite"/>
    </source>
</evidence>
<sequence>MNNLQYLTEKDFEYFRNKQKDGDPVRIIYLDPETLDKISFDDIDRMEKEARDKNGEQPTAEEMEQWLKDRGAVMDAKKAEEKAKAEKQAAQKVEQEKAAGKKTDKQKGTGTTADASKRILDIIKEGKLSAGQINIIVQAIKDGFTADELEYLYSLTMDSEQMTREYERIRKEKTDGKG</sequence>
<feature type="compositionally biased region" description="Basic and acidic residues" evidence="1">
    <location>
        <begin position="65"/>
        <end position="107"/>
    </location>
</feature>
<name>A0A6L5X0E8_9FIRM</name>
<protein>
    <submittedName>
        <fullName evidence="2">Uncharacterized protein</fullName>
    </submittedName>
</protein>
<evidence type="ECO:0000313" key="2">
    <source>
        <dbReference type="EMBL" id="MSS13849.1"/>
    </source>
</evidence>
<dbReference type="Proteomes" id="UP000481852">
    <property type="component" value="Unassembled WGS sequence"/>
</dbReference>
<dbReference type="AlphaFoldDB" id="A0A6L5X0E8"/>
<dbReference type="EMBL" id="VULZ01000002">
    <property type="protein sequence ID" value="MSS13849.1"/>
    <property type="molecule type" value="Genomic_DNA"/>
</dbReference>
<gene>
    <name evidence="2" type="ORF">FYJ35_02125</name>
</gene>
<dbReference type="RefSeq" id="WP_154522510.1">
    <property type="nucleotide sequence ID" value="NZ_JAXEDB010000050.1"/>
</dbReference>
<keyword evidence="3" id="KW-1185">Reference proteome</keyword>
<comment type="caution">
    <text evidence="2">The sequence shown here is derived from an EMBL/GenBank/DDBJ whole genome shotgun (WGS) entry which is preliminary data.</text>
</comment>